<dbReference type="InterPro" id="IPR011055">
    <property type="entry name" value="Dup_hybrid_motif"/>
</dbReference>
<evidence type="ECO:0000256" key="2">
    <source>
        <dbReference type="SAM" id="MobiDB-lite"/>
    </source>
</evidence>
<dbReference type="PANTHER" id="PTHR21666">
    <property type="entry name" value="PEPTIDASE-RELATED"/>
    <property type="match status" value="1"/>
</dbReference>
<dbReference type="Pfam" id="PF01551">
    <property type="entry name" value="Peptidase_M23"/>
    <property type="match status" value="1"/>
</dbReference>
<organism evidence="4 5">
    <name type="scientific">Vibrio sagamiensis NBRC 104589</name>
    <dbReference type="NCBI Taxonomy" id="1219064"/>
    <lineage>
        <taxon>Bacteria</taxon>
        <taxon>Pseudomonadati</taxon>
        <taxon>Pseudomonadota</taxon>
        <taxon>Gammaproteobacteria</taxon>
        <taxon>Vibrionales</taxon>
        <taxon>Vibrionaceae</taxon>
        <taxon>Vibrio</taxon>
    </lineage>
</organism>
<dbReference type="CDD" id="cd12797">
    <property type="entry name" value="M23_peptidase"/>
    <property type="match status" value="1"/>
</dbReference>
<dbReference type="GO" id="GO:0004222">
    <property type="term" value="F:metalloendopeptidase activity"/>
    <property type="evidence" value="ECO:0007669"/>
    <property type="project" value="TreeGrafter"/>
</dbReference>
<dbReference type="AlphaFoldDB" id="A0A511QH26"/>
<comment type="caution">
    <text evidence="4">The sequence shown here is derived from an EMBL/GenBank/DDBJ whole genome shotgun (WGS) entry which is preliminary data.</text>
</comment>
<name>A0A511QH26_9VIBR</name>
<dbReference type="RefSeq" id="WP_039979446.1">
    <property type="nucleotide sequence ID" value="NZ_BAOJ01000016.1"/>
</dbReference>
<dbReference type="Proteomes" id="UP000321922">
    <property type="component" value="Unassembled WGS sequence"/>
</dbReference>
<evidence type="ECO:0000313" key="4">
    <source>
        <dbReference type="EMBL" id="GEM76603.1"/>
    </source>
</evidence>
<evidence type="ECO:0000259" key="3">
    <source>
        <dbReference type="Pfam" id="PF01551"/>
    </source>
</evidence>
<gene>
    <name evidence="4" type="ORF">VSA01S_27150</name>
</gene>
<dbReference type="InterPro" id="IPR050570">
    <property type="entry name" value="Cell_wall_metabolism_enzyme"/>
</dbReference>
<protein>
    <submittedName>
        <fullName evidence="4">Peptidase M23</fullName>
    </submittedName>
</protein>
<reference evidence="4 5" key="1">
    <citation type="submission" date="2019-07" db="EMBL/GenBank/DDBJ databases">
        <title>Whole genome shotgun sequence of Vibrio sagamiensis NBRC 104589.</title>
        <authorList>
            <person name="Hosoyama A."/>
            <person name="Uohara A."/>
            <person name="Ohji S."/>
            <person name="Ichikawa N."/>
        </authorList>
    </citation>
    <scope>NUCLEOTIDE SEQUENCE [LARGE SCALE GENOMIC DNA]</scope>
    <source>
        <strain evidence="4 5">NBRC 104589</strain>
    </source>
</reference>
<feature type="compositionally biased region" description="Polar residues" evidence="2">
    <location>
        <begin position="194"/>
        <end position="205"/>
    </location>
</feature>
<dbReference type="SUPFAM" id="SSF51261">
    <property type="entry name" value="Duplicated hybrid motif"/>
    <property type="match status" value="1"/>
</dbReference>
<accession>A0A511QH26</accession>
<sequence length="376" mass="42569">MQQQHFSVVRSSLLLVGALFITHPLTAYSASQKELKGVSSEISRQKKSLTSQEKQLNELQQSLKSQELGISKLEKDIKTTKAELTKADQNIAKLESKITRQEEQRNTQEQELKQLLQVYYMTDRAKANGHLLNDGVEEDRISQYFQHLAQARANVIDAINKTTEALAYNKKQLELEKQQIQTLLTQQSEKKTSLAKTQSQRKGTLNKIQKSIKDDKRYLAELQRNETRLKAEIAKAAKRNAVPMDGLAKQRGKLPWPIKGRVLHNFGTRQTGQVNWKGIVLSASYGQQVKAVYPGTVVFAEYLRGYGLVVLLDHGKGDMTLYGYNQALTKKEGDKVTKGEVIALAGDTGGQERPSLYFEIRRNSEAQNPKSWLKRR</sequence>
<dbReference type="OrthoDB" id="9784703at2"/>
<feature type="domain" description="M23ase beta-sheet core" evidence="3">
    <location>
        <begin position="276"/>
        <end position="369"/>
    </location>
</feature>
<dbReference type="Gene3D" id="1.20.5.340">
    <property type="match status" value="1"/>
</dbReference>
<dbReference type="FunFam" id="2.70.70.10:FF:000003">
    <property type="entry name" value="Murein hydrolase activator EnvC"/>
    <property type="match status" value="1"/>
</dbReference>
<feature type="coiled-coil region" evidence="1">
    <location>
        <begin position="42"/>
        <end position="118"/>
    </location>
</feature>
<keyword evidence="5" id="KW-1185">Reference proteome</keyword>
<dbReference type="EMBL" id="BJXJ01000028">
    <property type="protein sequence ID" value="GEM76603.1"/>
    <property type="molecule type" value="Genomic_DNA"/>
</dbReference>
<dbReference type="Gene3D" id="2.70.70.10">
    <property type="entry name" value="Glucose Permease (Domain IIA)"/>
    <property type="match status" value="1"/>
</dbReference>
<evidence type="ECO:0000256" key="1">
    <source>
        <dbReference type="SAM" id="Coils"/>
    </source>
</evidence>
<dbReference type="PANTHER" id="PTHR21666:SF270">
    <property type="entry name" value="MUREIN HYDROLASE ACTIVATOR ENVC"/>
    <property type="match status" value="1"/>
</dbReference>
<dbReference type="InterPro" id="IPR016047">
    <property type="entry name" value="M23ase_b-sheet_dom"/>
</dbReference>
<evidence type="ECO:0000313" key="5">
    <source>
        <dbReference type="Proteomes" id="UP000321922"/>
    </source>
</evidence>
<keyword evidence="1" id="KW-0175">Coiled coil</keyword>
<feature type="region of interest" description="Disordered" evidence="2">
    <location>
        <begin position="186"/>
        <end position="205"/>
    </location>
</feature>
<proteinExistence type="predicted"/>